<evidence type="ECO:0000256" key="1">
    <source>
        <dbReference type="SAM" id="SignalP"/>
    </source>
</evidence>
<gene>
    <name evidence="2" type="ORF">HMN09_00257600</name>
</gene>
<keyword evidence="1" id="KW-0732">Signal</keyword>
<comment type="caution">
    <text evidence="2">The sequence shown here is derived from an EMBL/GenBank/DDBJ whole genome shotgun (WGS) entry which is preliminary data.</text>
</comment>
<feature type="chain" id="PRO_5034426701" evidence="1">
    <location>
        <begin position="20"/>
        <end position="200"/>
    </location>
</feature>
<keyword evidence="3" id="KW-1185">Reference proteome</keyword>
<dbReference type="Proteomes" id="UP000613580">
    <property type="component" value="Unassembled WGS sequence"/>
</dbReference>
<dbReference type="OrthoDB" id="2734890at2759"/>
<accession>A0A8H6TK40</accession>
<reference evidence="2" key="1">
    <citation type="submission" date="2020-05" db="EMBL/GenBank/DDBJ databases">
        <title>Mycena genomes resolve the evolution of fungal bioluminescence.</title>
        <authorList>
            <person name="Tsai I.J."/>
        </authorList>
    </citation>
    <scope>NUCLEOTIDE SEQUENCE</scope>
    <source>
        <strain evidence="2">110903Hualien_Pintung</strain>
    </source>
</reference>
<feature type="signal peptide" evidence="1">
    <location>
        <begin position="1"/>
        <end position="19"/>
    </location>
</feature>
<dbReference type="EMBL" id="JACAZE010000003">
    <property type="protein sequence ID" value="KAF7319208.1"/>
    <property type="molecule type" value="Genomic_DNA"/>
</dbReference>
<name>A0A8H6TK40_MYCCL</name>
<organism evidence="2 3">
    <name type="scientific">Mycena chlorophos</name>
    <name type="common">Agaric fungus</name>
    <name type="synonym">Agaricus chlorophos</name>
    <dbReference type="NCBI Taxonomy" id="658473"/>
    <lineage>
        <taxon>Eukaryota</taxon>
        <taxon>Fungi</taxon>
        <taxon>Dikarya</taxon>
        <taxon>Basidiomycota</taxon>
        <taxon>Agaricomycotina</taxon>
        <taxon>Agaricomycetes</taxon>
        <taxon>Agaricomycetidae</taxon>
        <taxon>Agaricales</taxon>
        <taxon>Marasmiineae</taxon>
        <taxon>Mycenaceae</taxon>
        <taxon>Mycena</taxon>
    </lineage>
</organism>
<evidence type="ECO:0000313" key="3">
    <source>
        <dbReference type="Proteomes" id="UP000613580"/>
    </source>
</evidence>
<dbReference type="AlphaFoldDB" id="A0A8H6TK40"/>
<sequence length="200" mass="21962">MRFTTLHVLALGAATLVSGLSIEERAPEPQLEARVDIPVVTCQGYDKSEGTYDNGGEFFFFVSPTISLKSSFRHPLLRRLIWSHAQCVAAAMCQGTYGVITLNQCQNPNVLPATQIPNLSGTIWANIVGSCNDDGCPMTQQNFIDFVYGAMSAANVTGDQWPGSVNDVIADWWTPLMTWTATGDTIPYSNFDDWLHYSNS</sequence>
<protein>
    <submittedName>
        <fullName evidence="2">Uncharacterized protein</fullName>
    </submittedName>
</protein>
<evidence type="ECO:0000313" key="2">
    <source>
        <dbReference type="EMBL" id="KAF7319208.1"/>
    </source>
</evidence>
<proteinExistence type="predicted"/>